<dbReference type="EMBL" id="BAAAZW010000003">
    <property type="protein sequence ID" value="GAA3956232.1"/>
    <property type="molecule type" value="Genomic_DNA"/>
</dbReference>
<dbReference type="SUPFAM" id="SSF90123">
    <property type="entry name" value="ABC transporter transmembrane region"/>
    <property type="match status" value="1"/>
</dbReference>
<feature type="domain" description="ABC transporter" evidence="11">
    <location>
        <begin position="352"/>
        <end position="564"/>
    </location>
</feature>
<feature type="transmembrane region" description="Helical" evidence="10">
    <location>
        <begin position="162"/>
        <end position="180"/>
    </location>
</feature>
<accession>A0ABP7NZ23</accession>
<keyword evidence="14" id="KW-1185">Reference proteome</keyword>
<feature type="transmembrane region" description="Helical" evidence="10">
    <location>
        <begin position="136"/>
        <end position="156"/>
    </location>
</feature>
<keyword evidence="6" id="KW-1278">Translocase</keyword>
<dbReference type="NCBIfam" id="TIGR02868">
    <property type="entry name" value="CydC"/>
    <property type="match status" value="1"/>
</dbReference>
<dbReference type="SMART" id="SM00382">
    <property type="entry name" value="AAA"/>
    <property type="match status" value="1"/>
</dbReference>
<dbReference type="InterPro" id="IPR014223">
    <property type="entry name" value="ABC_CydC/D"/>
</dbReference>
<keyword evidence="4" id="KW-0547">Nucleotide-binding</keyword>
<evidence type="ECO:0000256" key="5">
    <source>
        <dbReference type="ARBA" id="ARBA00022840"/>
    </source>
</evidence>
<feature type="domain" description="ABC transmembrane type-1" evidence="12">
    <location>
        <begin position="21"/>
        <end position="319"/>
    </location>
</feature>
<protein>
    <submittedName>
        <fullName evidence="13">Thiol reductant ABC exporter subunit CydC</fullName>
    </submittedName>
</protein>
<evidence type="ECO:0000256" key="7">
    <source>
        <dbReference type="ARBA" id="ARBA00022989"/>
    </source>
</evidence>
<evidence type="ECO:0000259" key="12">
    <source>
        <dbReference type="PROSITE" id="PS50929"/>
    </source>
</evidence>
<dbReference type="PROSITE" id="PS50893">
    <property type="entry name" value="ABC_TRANSPORTER_2"/>
    <property type="match status" value="1"/>
</dbReference>
<gene>
    <name evidence="13" type="primary">cydC</name>
    <name evidence="13" type="ORF">GCM10022231_13760</name>
</gene>
<evidence type="ECO:0000256" key="10">
    <source>
        <dbReference type="SAM" id="Phobius"/>
    </source>
</evidence>
<keyword evidence="2" id="KW-1003">Cell membrane</keyword>
<proteinExistence type="inferred from homology"/>
<dbReference type="PANTHER" id="PTHR24221">
    <property type="entry name" value="ATP-BINDING CASSETTE SUB-FAMILY B"/>
    <property type="match status" value="1"/>
</dbReference>
<feature type="transmembrane region" description="Helical" evidence="10">
    <location>
        <begin position="20"/>
        <end position="43"/>
    </location>
</feature>
<feature type="transmembrane region" description="Helical" evidence="10">
    <location>
        <begin position="55"/>
        <end position="74"/>
    </location>
</feature>
<evidence type="ECO:0000313" key="13">
    <source>
        <dbReference type="EMBL" id="GAA3956232.1"/>
    </source>
</evidence>
<dbReference type="InterPro" id="IPR039421">
    <property type="entry name" value="Type_1_exporter"/>
</dbReference>
<dbReference type="Pfam" id="PF00005">
    <property type="entry name" value="ABC_tran"/>
    <property type="match status" value="1"/>
</dbReference>
<evidence type="ECO:0000256" key="1">
    <source>
        <dbReference type="ARBA" id="ARBA00004429"/>
    </source>
</evidence>
<dbReference type="Gene3D" id="3.40.50.300">
    <property type="entry name" value="P-loop containing nucleotide triphosphate hydrolases"/>
    <property type="match status" value="1"/>
</dbReference>
<evidence type="ECO:0000256" key="3">
    <source>
        <dbReference type="ARBA" id="ARBA00022692"/>
    </source>
</evidence>
<evidence type="ECO:0000256" key="4">
    <source>
        <dbReference type="ARBA" id="ARBA00022741"/>
    </source>
</evidence>
<comment type="caution">
    <text evidence="13">The sequence shown here is derived from an EMBL/GenBank/DDBJ whole genome shotgun (WGS) entry which is preliminary data.</text>
</comment>
<dbReference type="InterPro" id="IPR017871">
    <property type="entry name" value="ABC_transporter-like_CS"/>
</dbReference>
<keyword evidence="2" id="KW-0997">Cell inner membrane</keyword>
<keyword evidence="8 10" id="KW-0472">Membrane</keyword>
<dbReference type="PROSITE" id="PS50929">
    <property type="entry name" value="ABC_TM1F"/>
    <property type="match status" value="1"/>
</dbReference>
<dbReference type="RefSeq" id="WP_344781978.1">
    <property type="nucleotide sequence ID" value="NZ_BAAAZW010000003.1"/>
</dbReference>
<dbReference type="InterPro" id="IPR011527">
    <property type="entry name" value="ABC1_TM_dom"/>
</dbReference>
<evidence type="ECO:0000313" key="14">
    <source>
        <dbReference type="Proteomes" id="UP001418444"/>
    </source>
</evidence>
<evidence type="ECO:0000256" key="8">
    <source>
        <dbReference type="ARBA" id="ARBA00023136"/>
    </source>
</evidence>
<comment type="similarity">
    <text evidence="9">Belongs to the ABC transporter superfamily. Siderophore-Fe(3+) uptake transporter (SIUT) (TC 3.A.1.21) family.</text>
</comment>
<dbReference type="Proteomes" id="UP001418444">
    <property type="component" value="Unassembled WGS sequence"/>
</dbReference>
<dbReference type="InterPro" id="IPR003593">
    <property type="entry name" value="AAA+_ATPase"/>
</dbReference>
<keyword evidence="7 10" id="KW-1133">Transmembrane helix</keyword>
<dbReference type="PANTHER" id="PTHR24221:SF654">
    <property type="entry name" value="ATP-BINDING CASSETTE SUB-FAMILY B MEMBER 6"/>
    <property type="match status" value="1"/>
</dbReference>
<keyword evidence="5" id="KW-0067">ATP-binding</keyword>
<organism evidence="13 14">
    <name type="scientific">Gordonia caeni</name>
    <dbReference type="NCBI Taxonomy" id="1007097"/>
    <lineage>
        <taxon>Bacteria</taxon>
        <taxon>Bacillati</taxon>
        <taxon>Actinomycetota</taxon>
        <taxon>Actinomycetes</taxon>
        <taxon>Mycobacteriales</taxon>
        <taxon>Gordoniaceae</taxon>
        <taxon>Gordonia</taxon>
    </lineage>
</organism>
<dbReference type="InterPro" id="IPR003439">
    <property type="entry name" value="ABC_transporter-like_ATP-bd"/>
</dbReference>
<dbReference type="SUPFAM" id="SSF52540">
    <property type="entry name" value="P-loop containing nucleoside triphosphate hydrolases"/>
    <property type="match status" value="1"/>
</dbReference>
<keyword evidence="3 10" id="KW-0812">Transmembrane</keyword>
<reference evidence="14" key="1">
    <citation type="journal article" date="2019" name="Int. J. Syst. Evol. Microbiol.">
        <title>The Global Catalogue of Microorganisms (GCM) 10K type strain sequencing project: providing services to taxonomists for standard genome sequencing and annotation.</title>
        <authorList>
            <consortium name="The Broad Institute Genomics Platform"/>
            <consortium name="The Broad Institute Genome Sequencing Center for Infectious Disease"/>
            <person name="Wu L."/>
            <person name="Ma J."/>
        </authorList>
    </citation>
    <scope>NUCLEOTIDE SEQUENCE [LARGE SCALE GENOMIC DNA]</scope>
    <source>
        <strain evidence="14">JCM 16923</strain>
    </source>
</reference>
<evidence type="ECO:0000256" key="2">
    <source>
        <dbReference type="ARBA" id="ARBA00022519"/>
    </source>
</evidence>
<dbReference type="Gene3D" id="1.20.1560.10">
    <property type="entry name" value="ABC transporter type 1, transmembrane domain"/>
    <property type="match status" value="1"/>
</dbReference>
<sequence>MSRDPMLAALRFTGLGARPVLVSVFFGAAGALSALGLAALSAWLITRAWQMPPVLYLSVAVTAVRALGISRALFRYLERLATHDAALRAMATARTRIYRALAGGAPAYSVGLRQSALLARTADDVDDIGDALIRGLIPMAVGAVTAVAAVAVMAMVSPLAAVILAIALLVSGVVAPWLAARGSTLVLDRSARAREDVADAATALLWHGPELAVAGRRREVLGDLRAADRRLAKAVDTGAAWQVTAGSATPLALGVSVVAAALIAVDLASRVSGSLADVSSEDTRFTPMLFGILVLLPLSSFEMTGPLTEAGIAWERGRQAARRVLGLVAGSGASGAEDGTDDPVIDPAPAALATRDLQWGWERPLGPPPGLDLRLEPGERLVIVGPSGCGKSTLLLTMAGLLPPLAGRVQAEHGDGAQVPLRAAACYFAEEAHLFSTSVRENLLVARGDATDDQILAALDDVGLAAWVAGLPDGLDTDLAGGGAALSGGQRRRLLLARALLHPAPIVLLDEPAEHLDIEDARAMMERICSAGPEALFGPERLVVVVTHQHAVAAGAAGARLLSLGD</sequence>
<comment type="subcellular location">
    <subcellularLocation>
        <location evidence="1">Cell inner membrane</location>
        <topology evidence="1">Multi-pass membrane protein</topology>
    </subcellularLocation>
</comment>
<dbReference type="PROSITE" id="PS00211">
    <property type="entry name" value="ABC_TRANSPORTER_1"/>
    <property type="match status" value="1"/>
</dbReference>
<name>A0ABP7NZ23_9ACTN</name>
<dbReference type="InterPro" id="IPR027417">
    <property type="entry name" value="P-loop_NTPase"/>
</dbReference>
<evidence type="ECO:0000256" key="9">
    <source>
        <dbReference type="ARBA" id="ARBA00023455"/>
    </source>
</evidence>
<dbReference type="InterPro" id="IPR036640">
    <property type="entry name" value="ABC1_TM_sf"/>
</dbReference>
<evidence type="ECO:0000259" key="11">
    <source>
        <dbReference type="PROSITE" id="PS50893"/>
    </source>
</evidence>
<evidence type="ECO:0000256" key="6">
    <source>
        <dbReference type="ARBA" id="ARBA00022967"/>
    </source>
</evidence>